<accession>A0A7T8BA88</accession>
<dbReference type="AlphaFoldDB" id="A0A7T8BA88"/>
<dbReference type="Proteomes" id="UP000595917">
    <property type="component" value="Chromosome"/>
</dbReference>
<dbReference type="SUPFAM" id="SSF55729">
    <property type="entry name" value="Acyl-CoA N-acyltransferases (Nat)"/>
    <property type="match status" value="1"/>
</dbReference>
<dbReference type="RefSeq" id="WP_215627718.1">
    <property type="nucleotide sequence ID" value="NZ_CP067089.2"/>
</dbReference>
<evidence type="ECO:0000313" key="3">
    <source>
        <dbReference type="Proteomes" id="UP000595917"/>
    </source>
</evidence>
<dbReference type="InterPro" id="IPR016181">
    <property type="entry name" value="Acyl_CoA_acyltransferase"/>
</dbReference>
<dbReference type="GO" id="GO:0016747">
    <property type="term" value="F:acyltransferase activity, transferring groups other than amino-acyl groups"/>
    <property type="evidence" value="ECO:0007669"/>
    <property type="project" value="InterPro"/>
</dbReference>
<dbReference type="InterPro" id="IPR000182">
    <property type="entry name" value="GNAT_dom"/>
</dbReference>
<dbReference type="PROSITE" id="PS51186">
    <property type="entry name" value="GNAT"/>
    <property type="match status" value="1"/>
</dbReference>
<reference evidence="2" key="1">
    <citation type="submission" date="2021-01" db="EMBL/GenBank/DDBJ databases">
        <title>Description of Breznakiella homolactica.</title>
        <authorList>
            <person name="Song Y."/>
            <person name="Brune A."/>
        </authorList>
    </citation>
    <scope>NUCLEOTIDE SEQUENCE</scope>
    <source>
        <strain evidence="2">RmG30</strain>
    </source>
</reference>
<gene>
    <name evidence="2" type="ORF">JFL75_05710</name>
</gene>
<dbReference type="EMBL" id="CP067089">
    <property type="protein sequence ID" value="QQO10414.1"/>
    <property type="molecule type" value="Genomic_DNA"/>
</dbReference>
<name>A0A7T8BA88_9SPIR</name>
<sequence>MQFELTEALINHILFSMEDQNDDFFVDTQEGIVVTAAEISGEPSAGDHQDQRYIGIPRWESSDGFRLMERFAAGFKNPIVREELVQALDQGRGVFRAFKNALNRHTEVEQLWFSFKEREMRRVIIKWYNGLREEWGLDLIGEEPEETGDLILEDFRFRQAQPSDRESADELHALCLKELSAALCCPEPAGKPAPGSLWEQTGNWVFPGEESLIAETGGGDYAGHISAVSTGRILMVKVLEVFPEYRGLGIGEALLQRFTQSVDKSRYFQVLIDIPSHVEGFSRVLLREYFKPLATRYYVNLRDTLSK</sequence>
<keyword evidence="3" id="KW-1185">Reference proteome</keyword>
<dbReference type="InterPro" id="IPR005361">
    <property type="entry name" value="UPF0158"/>
</dbReference>
<dbReference type="Gene3D" id="3.40.630.30">
    <property type="match status" value="1"/>
</dbReference>
<dbReference type="Pfam" id="PF03682">
    <property type="entry name" value="UPF0158"/>
    <property type="match status" value="1"/>
</dbReference>
<dbReference type="KEGG" id="bhc:JFL75_05710"/>
<organism evidence="2 3">
    <name type="scientific">Breznakiella homolactica</name>
    <dbReference type="NCBI Taxonomy" id="2798577"/>
    <lineage>
        <taxon>Bacteria</taxon>
        <taxon>Pseudomonadati</taxon>
        <taxon>Spirochaetota</taxon>
        <taxon>Spirochaetia</taxon>
        <taxon>Spirochaetales</taxon>
        <taxon>Breznakiellaceae</taxon>
        <taxon>Breznakiella</taxon>
    </lineage>
</organism>
<evidence type="ECO:0000259" key="1">
    <source>
        <dbReference type="PROSITE" id="PS51186"/>
    </source>
</evidence>
<proteinExistence type="predicted"/>
<protein>
    <submittedName>
        <fullName evidence="2">GNAT family N-acetyltransferase</fullName>
    </submittedName>
</protein>
<evidence type="ECO:0000313" key="2">
    <source>
        <dbReference type="EMBL" id="QQO10414.1"/>
    </source>
</evidence>
<feature type="domain" description="N-acetyltransferase" evidence="1">
    <location>
        <begin position="155"/>
        <end position="302"/>
    </location>
</feature>